<dbReference type="PROSITE" id="PS50297">
    <property type="entry name" value="ANK_REP_REGION"/>
    <property type="match status" value="1"/>
</dbReference>
<dbReference type="SUPFAM" id="SSF48403">
    <property type="entry name" value="Ankyrin repeat"/>
    <property type="match status" value="4"/>
</dbReference>
<dbReference type="Gene3D" id="1.25.40.20">
    <property type="entry name" value="Ankyrin repeat-containing domain"/>
    <property type="match status" value="4"/>
</dbReference>
<dbReference type="STRING" id="7102.A0A2A4JFP6"/>
<evidence type="ECO:0000256" key="3">
    <source>
        <dbReference type="SAM" id="MobiDB-lite"/>
    </source>
</evidence>
<gene>
    <name evidence="4" type="ORF">B5V51_2458</name>
</gene>
<feature type="compositionally biased region" description="Basic and acidic residues" evidence="3">
    <location>
        <begin position="905"/>
        <end position="915"/>
    </location>
</feature>
<dbReference type="InterPro" id="IPR003409">
    <property type="entry name" value="MORN"/>
</dbReference>
<feature type="region of interest" description="Disordered" evidence="3">
    <location>
        <begin position="427"/>
        <end position="465"/>
    </location>
</feature>
<name>A0A2A4JFP6_HELVI</name>
<feature type="compositionally biased region" description="Basic and acidic residues" evidence="3">
    <location>
        <begin position="1215"/>
        <end position="1225"/>
    </location>
</feature>
<evidence type="ECO:0008006" key="5">
    <source>
        <dbReference type="Google" id="ProtNLM"/>
    </source>
</evidence>
<feature type="region of interest" description="Disordered" evidence="3">
    <location>
        <begin position="534"/>
        <end position="554"/>
    </location>
</feature>
<sequence>MPCNPPKTNAEKMWPYDEYYIGERDQENRKNGKGQHHWTGAESLESYTGRMLRDTMHGAGDYRWRYLGAEHSASTYEGRFYNNAMHGYGMMSYPDGRVFDGIWQNNIRWGPGVESHACLREDVGLWYGYQLIRLAWRPAVPSVAIDLMSNPVGANVVAPHRILLSENTRIIGEVNSAIELLKQYGAEPLAAAEKWMKLYPKNCTDTSSQLCYVEAFDRAYYDSQIQTLVEVTEPEVEVEADKDVSSASKESSNTEIKTYYAWNNNKIMIHMMKHCFTHEFQRKGSRLNLKKILSGPRKAFKPAGKHELDSRTILMAAYLGHIANVAQLINESDVMPDVADIQGNSVMMYAACGDQPDIIHFLVEAGADVDSYNDACCTPLGIALLRYALEKQDIPYNAMLQALLPQPAAGPPPPNEKILEWHMNRDLQPAPNGIQKSPSKQNYKSPLGKKGSLKDLPTVGNKKKLETSPKIEVQKLPESDTKMDTVIEDKRVYDSINTEYLIKVAEEFSVISEVNPIPYIFDIRDMSKDILLINEDDSKKPPDKNAKKTGSKLLRDSMKPSRDMMWQDAEDVIDTIELMKQEKLSRIMATILQLLSEGADPRRVNCPQSALLVAIVSGSADLVRHLIDHGADPDEVYPQMLGYSTIDVAVSGPITNDNLEVIRTLLECGANPNRRLEMPELPVLPNVVVPEVGKDDGATLLHAVLARKIEVDPEGVNALECGDQPDIIHFLVEAGADVDSYNDACCTPLGIALLRYALEKQDIPYNAMLQALLPQPAAGPPPPNEKILEWHMNRDLQPAPNGIQKSPSKQNYKSPLGKKGSLKDLPTVGNKKKLETSPKIEVQKLPESDTKMDTVIEDKRVYDSINTEYLIKVAEEFSVISEVNPIPYIFDIRDMSKDILLINEDDSKKPPDKNAKKTGSKLLRDSMKPSRDMMWQDAEDVIDTIELMKQEKLSRIMATILQLLSEGADPRRVNCPQSALLVAIVSGSADLVRHLIDHGADPDEVYPQMLGYSTIDVAVSGPITNDNLEVIRTLLECGANPNRRLEMPELPVLPNVVVPEVGKDDGATLLHAVLARKIEVDPEGVNALEVTPPNEKILEWHMNRDLQPAPNGIQKSPSKQNYKSPLGKKGSLKDLPTVGNKKKLETSPKIEVQKLPESDTKMDTVIEDKRVYDSINTEYLIKVAEEFSVISEVNPIPYIFDIRDMSKDILLINEDDSKKPPDKNAKKTGSKLLRDSMKPSRDMMWQDAEDVIDTIELMKQEKLSRIMATILQLLSEGADPRRVNCPQSALLVAIVSGSADLVRHLIDHGADPDEVYPQMLGYSTIDVAVSGPITNDNLEVIRTLLECGANPNRRLEMPELPVLPNVVVPEVGKDDGATLLHAVLARKIEVDPEGVNALEIRNQVLELLLKYGCGPTAQYNGHSAIDVAMNKSMDLFDIFIKSPRTDLNAIINSANQTILVKMFYSPFCKTIPLTERLQTLTNLLLFGADPLIKCRNGKDEYENLFVYVRKILADLESPRKAPSPTTGNAKKSKSEGKPKKDEKAAAKPAPSKAANQGTKQQGKGPEDSPGDYRQTLDLVVECARLLYIRWLQAKLMKELIDVVNKFSHRHWNMIIKEHKNKKCAGLWLTAFRCLEIWDVLKTTKKKIYNDENILKKTLYIVHFYYKRTRKILRCPSMTAQEKELIEREVKVLIHEHKLATMSTPDMVPAIRPYVTPELTVKGAEKFNVCFECALPLVDTKVTCDLCKLVSFCTFDCMKINVDRVNCHPCSNHLKDKYFQAPLPESTETSTVNNDNI</sequence>
<protein>
    <recommendedName>
        <fullName evidence="5">MYND-type domain-containing protein</fullName>
    </recommendedName>
</protein>
<comment type="caution">
    <text evidence="4">The sequence shown here is derived from an EMBL/GenBank/DDBJ whole genome shotgun (WGS) entry which is preliminary data.</text>
</comment>
<proteinExistence type="predicted"/>
<dbReference type="InterPro" id="IPR036770">
    <property type="entry name" value="Ankyrin_rpt-contain_sf"/>
</dbReference>
<feature type="repeat" description="ANK" evidence="2">
    <location>
        <begin position="342"/>
        <end position="374"/>
    </location>
</feature>
<feature type="region of interest" description="Disordered" evidence="3">
    <location>
        <begin position="1213"/>
        <end position="1233"/>
    </location>
</feature>
<feature type="region of interest" description="Disordered" evidence="3">
    <location>
        <begin position="796"/>
        <end position="834"/>
    </location>
</feature>
<feature type="region of interest" description="Disordered" evidence="3">
    <location>
        <begin position="903"/>
        <end position="923"/>
    </location>
</feature>
<evidence type="ECO:0000256" key="1">
    <source>
        <dbReference type="ARBA" id="ARBA00022737"/>
    </source>
</evidence>
<feature type="compositionally biased region" description="Basic and acidic residues" evidence="3">
    <location>
        <begin position="1532"/>
        <end position="1545"/>
    </location>
</feature>
<dbReference type="Gene3D" id="2.20.110.10">
    <property type="entry name" value="Histone H3 K4-specific methyltransferase SET7/9 N-terminal domain"/>
    <property type="match status" value="1"/>
</dbReference>
<feature type="compositionally biased region" description="Basic and acidic residues" evidence="3">
    <location>
        <begin position="536"/>
        <end position="546"/>
    </location>
</feature>
<organism evidence="4">
    <name type="scientific">Heliothis virescens</name>
    <name type="common">Tobacco budworm moth</name>
    <dbReference type="NCBI Taxonomy" id="7102"/>
    <lineage>
        <taxon>Eukaryota</taxon>
        <taxon>Metazoa</taxon>
        <taxon>Ecdysozoa</taxon>
        <taxon>Arthropoda</taxon>
        <taxon>Hexapoda</taxon>
        <taxon>Insecta</taxon>
        <taxon>Pterygota</taxon>
        <taxon>Neoptera</taxon>
        <taxon>Endopterygota</taxon>
        <taxon>Lepidoptera</taxon>
        <taxon>Glossata</taxon>
        <taxon>Ditrysia</taxon>
        <taxon>Noctuoidea</taxon>
        <taxon>Noctuidae</taxon>
        <taxon>Heliothinae</taxon>
        <taxon>Heliothis</taxon>
    </lineage>
</organism>
<dbReference type="SUPFAM" id="SSF82185">
    <property type="entry name" value="Histone H3 K4-specific methyltransferase SET7/9 N-terminal domain"/>
    <property type="match status" value="1"/>
</dbReference>
<accession>A0A2A4JFP6</accession>
<dbReference type="PANTHER" id="PTHR15897">
    <property type="entry name" value="ANKYRIN REPEAT AND MYND DOMAIN PROTEIN 1"/>
    <property type="match status" value="1"/>
</dbReference>
<evidence type="ECO:0000256" key="2">
    <source>
        <dbReference type="PROSITE-ProRule" id="PRU00023"/>
    </source>
</evidence>
<feature type="region of interest" description="Disordered" evidence="3">
    <location>
        <begin position="1518"/>
        <end position="1570"/>
    </location>
</feature>
<keyword evidence="1" id="KW-0677">Repeat</keyword>
<keyword evidence="2" id="KW-0040">ANK repeat</keyword>
<dbReference type="InterPro" id="IPR002110">
    <property type="entry name" value="Ankyrin_rpt"/>
</dbReference>
<feature type="compositionally biased region" description="Polar residues" evidence="3">
    <location>
        <begin position="434"/>
        <end position="444"/>
    </location>
</feature>
<dbReference type="SMART" id="SM00698">
    <property type="entry name" value="MORN"/>
    <property type="match status" value="2"/>
</dbReference>
<reference evidence="4" key="1">
    <citation type="submission" date="2017-09" db="EMBL/GenBank/DDBJ databases">
        <title>Contemporary evolution of a Lepidopteran species, Heliothis virescens, in response to modern agricultural practices.</title>
        <authorList>
            <person name="Fritz M.L."/>
            <person name="Deyonke A.M."/>
            <person name="Papanicolaou A."/>
            <person name="Micinski S."/>
            <person name="Westbrook J."/>
            <person name="Gould F."/>
        </authorList>
    </citation>
    <scope>NUCLEOTIDE SEQUENCE [LARGE SCALE GENOMIC DNA]</scope>
    <source>
        <strain evidence="4">HvINT-</strain>
        <tissue evidence="4">Whole body</tissue>
    </source>
</reference>
<feature type="compositionally biased region" description="Polar residues" evidence="3">
    <location>
        <begin position="1113"/>
        <end position="1123"/>
    </location>
</feature>
<dbReference type="EMBL" id="NWSH01001547">
    <property type="protein sequence ID" value="PCG70897.1"/>
    <property type="molecule type" value="Genomic_DNA"/>
</dbReference>
<dbReference type="Pfam" id="PF02493">
    <property type="entry name" value="MORN"/>
    <property type="match status" value="2"/>
</dbReference>
<dbReference type="Pfam" id="PF12796">
    <property type="entry name" value="Ank_2"/>
    <property type="match status" value="4"/>
</dbReference>
<feature type="compositionally biased region" description="Polar residues" evidence="3">
    <location>
        <begin position="803"/>
        <end position="813"/>
    </location>
</feature>
<dbReference type="PANTHER" id="PTHR15897:SF2">
    <property type="entry name" value="ANKYRIN REPEAT AND MYND DOMAIN-CONTAINING PROTEIN 1"/>
    <property type="match status" value="1"/>
</dbReference>
<feature type="region of interest" description="Disordered" evidence="3">
    <location>
        <begin position="1106"/>
        <end position="1144"/>
    </location>
</feature>
<dbReference type="SMART" id="SM00248">
    <property type="entry name" value="ANK"/>
    <property type="match status" value="11"/>
</dbReference>
<dbReference type="PROSITE" id="PS50088">
    <property type="entry name" value="ANK_REPEAT"/>
    <property type="match status" value="1"/>
</dbReference>
<evidence type="ECO:0000313" key="4">
    <source>
        <dbReference type="EMBL" id="PCG70897.1"/>
    </source>
</evidence>
<dbReference type="InterPro" id="IPR053064">
    <property type="entry name" value="Ankyrin-MYND_domain-protein"/>
</dbReference>